<dbReference type="CDD" id="cd06193">
    <property type="entry name" value="siderophore_interacting"/>
    <property type="match status" value="1"/>
</dbReference>
<dbReference type="RefSeq" id="WP_141286381.1">
    <property type="nucleotide sequence ID" value="NZ_BAAAWK010000001.1"/>
</dbReference>
<comment type="caution">
    <text evidence="2">The sequence shown here is derived from an EMBL/GenBank/DDBJ whole genome shotgun (WGS) entry which is preliminary data.</text>
</comment>
<evidence type="ECO:0000313" key="2">
    <source>
        <dbReference type="EMBL" id="GEB21068.1"/>
    </source>
</evidence>
<dbReference type="PANTHER" id="PTHR30157:SF0">
    <property type="entry name" value="NADPH-DEPENDENT FERRIC-CHELATE REDUCTASE"/>
    <property type="match status" value="1"/>
</dbReference>
<dbReference type="InterPro" id="IPR017938">
    <property type="entry name" value="Riboflavin_synthase-like_b-brl"/>
</dbReference>
<gene>
    <name evidence="2" type="ORF">AAU01_38230</name>
</gene>
<dbReference type="PROSITE" id="PS51384">
    <property type="entry name" value="FAD_FR"/>
    <property type="match status" value="1"/>
</dbReference>
<evidence type="ECO:0000259" key="1">
    <source>
        <dbReference type="PROSITE" id="PS51384"/>
    </source>
</evidence>
<dbReference type="InterPro" id="IPR017927">
    <property type="entry name" value="FAD-bd_FR_type"/>
</dbReference>
<dbReference type="OrthoDB" id="9814826at2"/>
<dbReference type="InterPro" id="IPR013113">
    <property type="entry name" value="SIP_FAD-bd"/>
</dbReference>
<proteinExistence type="predicted"/>
<dbReference type="EMBL" id="BJMD01000034">
    <property type="protein sequence ID" value="GEB21068.1"/>
    <property type="molecule type" value="Genomic_DNA"/>
</dbReference>
<name>A0A4Y3NPZ3_PAEAU</name>
<sequence>MMSIYRAEVISTRLLTPGMVRITFGGPGLAGFETTGVGDEYLRVFLPDPGTHEARLPISTGDSWDWSKDIEPSAMRTYTVRGVDASAGTVDIDFVVHDGGLAASWAQRAKVGDVVGLNSPTGLYEPPAGLQWQILLADATGLPAVARLVEQTPPGVRTRVLIEVEDPSHQQELTLGAGTEVAWIYGGNGHSQSRLGEVLRSMEFPGGVGYIWVAGETKVLRGIRKYLRHEKKLTPESYKLIGYWTDKSEAWEERWENLDAETRRWFDELWSNEKRDREEIVDLQDAKFELLGL</sequence>
<organism evidence="2 3">
    <name type="scientific">Paenarthrobacter aurescens</name>
    <name type="common">Arthrobacter aurescens</name>
    <dbReference type="NCBI Taxonomy" id="43663"/>
    <lineage>
        <taxon>Bacteria</taxon>
        <taxon>Bacillati</taxon>
        <taxon>Actinomycetota</taxon>
        <taxon>Actinomycetes</taxon>
        <taxon>Micrococcales</taxon>
        <taxon>Micrococcaceae</taxon>
        <taxon>Paenarthrobacter</taxon>
    </lineage>
</organism>
<protein>
    <submittedName>
        <fullName evidence="2">Siderophore-interacting protein</fullName>
    </submittedName>
</protein>
<reference evidence="2 3" key="1">
    <citation type="submission" date="2019-06" db="EMBL/GenBank/DDBJ databases">
        <title>Whole genome shotgun sequence of Paenarthrobacter aurescens NBRC 12136.</title>
        <authorList>
            <person name="Hosoyama A."/>
            <person name="Uohara A."/>
            <person name="Ohji S."/>
            <person name="Ichikawa N."/>
        </authorList>
    </citation>
    <scope>NUCLEOTIDE SEQUENCE [LARGE SCALE GENOMIC DNA]</scope>
    <source>
        <strain evidence="2 3">NBRC 12136</strain>
    </source>
</reference>
<dbReference type="InterPro" id="IPR039374">
    <property type="entry name" value="SIP_fam"/>
</dbReference>
<dbReference type="SUPFAM" id="SSF63380">
    <property type="entry name" value="Riboflavin synthase domain-like"/>
    <property type="match status" value="1"/>
</dbReference>
<dbReference type="Pfam" id="PF08021">
    <property type="entry name" value="FAD_binding_9"/>
    <property type="match status" value="1"/>
</dbReference>
<dbReference type="InterPro" id="IPR039261">
    <property type="entry name" value="FNR_nucleotide-bd"/>
</dbReference>
<dbReference type="Gene3D" id="3.40.50.80">
    <property type="entry name" value="Nucleotide-binding domain of ferredoxin-NADP reductase (FNR) module"/>
    <property type="match status" value="1"/>
</dbReference>
<dbReference type="InterPro" id="IPR007037">
    <property type="entry name" value="SIP_rossman_dom"/>
</dbReference>
<dbReference type="GeneID" id="97299408"/>
<dbReference type="PANTHER" id="PTHR30157">
    <property type="entry name" value="FERRIC REDUCTASE, NADPH-DEPENDENT"/>
    <property type="match status" value="1"/>
</dbReference>
<accession>A0A4Y3NPZ3</accession>
<evidence type="ECO:0000313" key="3">
    <source>
        <dbReference type="Proteomes" id="UP000317715"/>
    </source>
</evidence>
<dbReference type="AlphaFoldDB" id="A0A4Y3NPZ3"/>
<dbReference type="Proteomes" id="UP000317715">
    <property type="component" value="Unassembled WGS sequence"/>
</dbReference>
<dbReference type="GO" id="GO:0016491">
    <property type="term" value="F:oxidoreductase activity"/>
    <property type="evidence" value="ECO:0007669"/>
    <property type="project" value="InterPro"/>
</dbReference>
<dbReference type="Pfam" id="PF04954">
    <property type="entry name" value="SIP"/>
    <property type="match status" value="1"/>
</dbReference>
<feature type="domain" description="FAD-binding FR-type" evidence="1">
    <location>
        <begin position="2"/>
        <end position="127"/>
    </location>
</feature>
<keyword evidence="3" id="KW-1185">Reference proteome</keyword>
<dbReference type="Gene3D" id="2.40.30.10">
    <property type="entry name" value="Translation factors"/>
    <property type="match status" value="1"/>
</dbReference>